<keyword evidence="9" id="KW-1185">Reference proteome</keyword>
<dbReference type="Proteomes" id="UP001205105">
    <property type="component" value="Unassembled WGS sequence"/>
</dbReference>
<dbReference type="GO" id="GO:0043014">
    <property type="term" value="F:alpha-tubulin binding"/>
    <property type="evidence" value="ECO:0007669"/>
    <property type="project" value="TreeGrafter"/>
</dbReference>
<accession>A0AAD5DX88</accession>
<evidence type="ECO:0000256" key="1">
    <source>
        <dbReference type="ARBA" id="ARBA00004138"/>
    </source>
</evidence>
<keyword evidence="3" id="KW-0963">Cytoplasm</keyword>
<sequence length="505" mass="54818">MSSPAKLPLIPGYSVNPPNPANHAKKQTLRFANGIAVPVELGQPDEAAALAALQESLKEWRIPSAGAAAAPAAASFVPSYVALDKKVLRYHGWFKEPVPDSPLESWRVRKVQLLYYLEDGSMQVTEPAEPNSGLVQGTLVRRHKIPRQGGGVLGLGDLAVGAAVNIYGREVAIVDADAFTREQAVARGTPLAPAQPVPPNPIEQALAAKSKPSGLSRSDPDSPSKFAEALLGREFNSKSLQQFLEHGGEVLRFYLLWDIPAEQGGGRARFKMHYFVADSTAEIMEVPEAGTGCALFPTFLKRGPLPKVGKVGGGLPGQARLAPEDCFTPADLREHLGYAASELAPLSVEEQKRDAPQPALPPWNGIGSPEDSLQNCLKLVPKPPKKDQYRWQQLDHVVLRYEAVLEPSAGKQLIKIDAGRRFVMSFFMADQTLAVFEPPQPNTGIPGGKFLERGRVYKPGNKVAWLTEDDLAVGALLDLHGRRFRLTRADAFTERYMAERVQGGS</sequence>
<evidence type="ECO:0000313" key="9">
    <source>
        <dbReference type="Proteomes" id="UP001205105"/>
    </source>
</evidence>
<organism evidence="8 9">
    <name type="scientific">Chlorella ohadii</name>
    <dbReference type="NCBI Taxonomy" id="2649997"/>
    <lineage>
        <taxon>Eukaryota</taxon>
        <taxon>Viridiplantae</taxon>
        <taxon>Chlorophyta</taxon>
        <taxon>core chlorophytes</taxon>
        <taxon>Trebouxiophyceae</taxon>
        <taxon>Chlorellales</taxon>
        <taxon>Chlorellaceae</taxon>
        <taxon>Chlorella clade</taxon>
        <taxon>Chlorella</taxon>
    </lineage>
</organism>
<comment type="caution">
    <text evidence="8">The sequence shown here is derived from an EMBL/GenBank/DDBJ whole genome shotgun (WGS) entry which is preliminary data.</text>
</comment>
<evidence type="ECO:0000256" key="6">
    <source>
        <dbReference type="ARBA" id="ARBA00023273"/>
    </source>
</evidence>
<dbReference type="SMART" id="SM00676">
    <property type="entry name" value="DM10"/>
    <property type="match status" value="2"/>
</dbReference>
<keyword evidence="4" id="KW-0677">Repeat</keyword>
<evidence type="ECO:0000259" key="7">
    <source>
        <dbReference type="PROSITE" id="PS51336"/>
    </source>
</evidence>
<feature type="domain" description="DM10" evidence="7">
    <location>
        <begin position="395"/>
        <end position="501"/>
    </location>
</feature>
<dbReference type="GO" id="GO:0072686">
    <property type="term" value="C:mitotic spindle"/>
    <property type="evidence" value="ECO:0007669"/>
    <property type="project" value="TreeGrafter"/>
</dbReference>
<dbReference type="Pfam" id="PF06565">
    <property type="entry name" value="DM10_dom"/>
    <property type="match status" value="3"/>
</dbReference>
<protein>
    <recommendedName>
        <fullName evidence="7">DM10 domain-containing protein</fullName>
    </recommendedName>
</protein>
<dbReference type="InterPro" id="IPR040193">
    <property type="entry name" value="EFHC1/EFHC2/EFHB"/>
</dbReference>
<evidence type="ECO:0000256" key="2">
    <source>
        <dbReference type="ARBA" id="ARBA00004245"/>
    </source>
</evidence>
<reference evidence="8" key="1">
    <citation type="submission" date="2020-11" db="EMBL/GenBank/DDBJ databases">
        <title>Chlorella ohadii genome sequencing and assembly.</title>
        <authorList>
            <person name="Murik O."/>
            <person name="Treves H."/>
            <person name="Kedem I."/>
            <person name="Shotland Y."/>
            <person name="Kaplan A."/>
        </authorList>
    </citation>
    <scope>NUCLEOTIDE SEQUENCE</scope>
    <source>
        <strain evidence="8">1</strain>
    </source>
</reference>
<dbReference type="GO" id="GO:0000281">
    <property type="term" value="P:mitotic cytokinesis"/>
    <property type="evidence" value="ECO:0007669"/>
    <property type="project" value="TreeGrafter"/>
</dbReference>
<evidence type="ECO:0000256" key="3">
    <source>
        <dbReference type="ARBA" id="ARBA00022490"/>
    </source>
</evidence>
<dbReference type="PROSITE" id="PS51336">
    <property type="entry name" value="DM10"/>
    <property type="match status" value="2"/>
</dbReference>
<dbReference type="GO" id="GO:0060285">
    <property type="term" value="P:cilium-dependent cell motility"/>
    <property type="evidence" value="ECO:0007669"/>
    <property type="project" value="TreeGrafter"/>
</dbReference>
<dbReference type="PANTHER" id="PTHR12086">
    <property type="entry name" value="EF-HAND DOMAIN C-TERMINAL CONTAINING PROTEIN"/>
    <property type="match status" value="1"/>
</dbReference>
<dbReference type="GO" id="GO:0007052">
    <property type="term" value="P:mitotic spindle organization"/>
    <property type="evidence" value="ECO:0007669"/>
    <property type="project" value="TreeGrafter"/>
</dbReference>
<name>A0AAD5DX88_9CHLO</name>
<dbReference type="GO" id="GO:0005930">
    <property type="term" value="C:axoneme"/>
    <property type="evidence" value="ECO:0007669"/>
    <property type="project" value="TreeGrafter"/>
</dbReference>
<evidence type="ECO:0000256" key="4">
    <source>
        <dbReference type="ARBA" id="ARBA00022737"/>
    </source>
</evidence>
<comment type="subcellular location">
    <subcellularLocation>
        <location evidence="1">Cell projection</location>
        <location evidence="1">Cilium</location>
    </subcellularLocation>
    <subcellularLocation>
        <location evidence="2">Cytoplasm</location>
        <location evidence="2">Cytoskeleton</location>
    </subcellularLocation>
</comment>
<dbReference type="InterPro" id="IPR006602">
    <property type="entry name" value="DM10_dom"/>
</dbReference>
<keyword evidence="5" id="KW-0206">Cytoskeleton</keyword>
<keyword evidence="6" id="KW-0966">Cell projection</keyword>
<feature type="domain" description="DM10" evidence="7">
    <location>
        <begin position="84"/>
        <end position="188"/>
    </location>
</feature>
<gene>
    <name evidence="8" type="ORF">COHA_000368</name>
</gene>
<proteinExistence type="predicted"/>
<dbReference type="AlphaFoldDB" id="A0AAD5DX88"/>
<dbReference type="PANTHER" id="PTHR12086:SF9">
    <property type="entry name" value="EF-HAND DOMAIN-CONTAINING PROTEIN 1"/>
    <property type="match status" value="1"/>
</dbReference>
<dbReference type="FunFam" id="2.30.29.170:FF:000004">
    <property type="entry name" value="EF-hand domain containing 2"/>
    <property type="match status" value="1"/>
</dbReference>
<evidence type="ECO:0000313" key="8">
    <source>
        <dbReference type="EMBL" id="KAI7846107.1"/>
    </source>
</evidence>
<evidence type="ECO:0000256" key="5">
    <source>
        <dbReference type="ARBA" id="ARBA00023212"/>
    </source>
</evidence>
<dbReference type="EMBL" id="JADXDR010000009">
    <property type="protein sequence ID" value="KAI7846107.1"/>
    <property type="molecule type" value="Genomic_DNA"/>
</dbReference>
<dbReference type="Gene3D" id="2.30.29.170">
    <property type="match status" value="3"/>
</dbReference>